<dbReference type="Pfam" id="PF22624">
    <property type="entry name" value="AASDHPPT_N"/>
    <property type="match status" value="1"/>
</dbReference>
<feature type="domain" description="4'-phosphopantetheinyl transferase N-terminal" evidence="4">
    <location>
        <begin position="64"/>
        <end position="151"/>
    </location>
</feature>
<evidence type="ECO:0000256" key="2">
    <source>
        <dbReference type="ARBA" id="ARBA00022679"/>
    </source>
</evidence>
<evidence type="ECO:0000313" key="5">
    <source>
        <dbReference type="EMBL" id="KAK0668502.1"/>
    </source>
</evidence>
<dbReference type="Proteomes" id="UP001174997">
    <property type="component" value="Unassembled WGS sequence"/>
</dbReference>
<dbReference type="InterPro" id="IPR055066">
    <property type="entry name" value="AASDHPPT_N"/>
</dbReference>
<organism evidence="5 6">
    <name type="scientific">Cercophora samala</name>
    <dbReference type="NCBI Taxonomy" id="330535"/>
    <lineage>
        <taxon>Eukaryota</taxon>
        <taxon>Fungi</taxon>
        <taxon>Dikarya</taxon>
        <taxon>Ascomycota</taxon>
        <taxon>Pezizomycotina</taxon>
        <taxon>Sordariomycetes</taxon>
        <taxon>Sordariomycetidae</taxon>
        <taxon>Sordariales</taxon>
        <taxon>Lasiosphaeriaceae</taxon>
        <taxon>Cercophora</taxon>
    </lineage>
</organism>
<gene>
    <name evidence="5" type="ORF">QBC41DRAFT_321679</name>
</gene>
<feature type="domain" description="4'-phosphopantetheinyl transferase" evidence="3">
    <location>
        <begin position="164"/>
        <end position="269"/>
    </location>
</feature>
<keyword evidence="6" id="KW-1185">Reference proteome</keyword>
<comment type="caution">
    <text evidence="5">The sequence shown here is derived from an EMBL/GenBank/DDBJ whole genome shotgun (WGS) entry which is preliminary data.</text>
</comment>
<dbReference type="GO" id="GO:0000287">
    <property type="term" value="F:magnesium ion binding"/>
    <property type="evidence" value="ECO:0007669"/>
    <property type="project" value="InterPro"/>
</dbReference>
<protein>
    <recommendedName>
        <fullName evidence="1">holo-[acyl-carrier-protein] synthase</fullName>
        <ecNumber evidence="1">2.7.8.7</ecNumber>
    </recommendedName>
</protein>
<evidence type="ECO:0000259" key="3">
    <source>
        <dbReference type="Pfam" id="PF01648"/>
    </source>
</evidence>
<dbReference type="InterPro" id="IPR008278">
    <property type="entry name" value="4-PPantetheinyl_Trfase_dom"/>
</dbReference>
<reference evidence="5" key="1">
    <citation type="submission" date="2023-06" db="EMBL/GenBank/DDBJ databases">
        <title>Genome-scale phylogeny and comparative genomics of the fungal order Sordariales.</title>
        <authorList>
            <consortium name="Lawrence Berkeley National Laboratory"/>
            <person name="Hensen N."/>
            <person name="Bonometti L."/>
            <person name="Westerberg I."/>
            <person name="Brannstrom I.O."/>
            <person name="Guillou S."/>
            <person name="Cros-Aarteil S."/>
            <person name="Calhoun S."/>
            <person name="Haridas S."/>
            <person name="Kuo A."/>
            <person name="Mondo S."/>
            <person name="Pangilinan J."/>
            <person name="Riley R."/>
            <person name="Labutti K."/>
            <person name="Andreopoulos B."/>
            <person name="Lipzen A."/>
            <person name="Chen C."/>
            <person name="Yanf M."/>
            <person name="Daum C."/>
            <person name="Ng V."/>
            <person name="Clum A."/>
            <person name="Steindorff A."/>
            <person name="Ohm R."/>
            <person name="Martin F."/>
            <person name="Silar P."/>
            <person name="Natvig D."/>
            <person name="Lalanne C."/>
            <person name="Gautier V."/>
            <person name="Ament-Velasquez S.L."/>
            <person name="Kruys A."/>
            <person name="Hutchinson M.I."/>
            <person name="Powell A.J."/>
            <person name="Barry K."/>
            <person name="Miller A.N."/>
            <person name="Grigoriev I.V."/>
            <person name="Debuchy R."/>
            <person name="Gladieux P."/>
            <person name="Thoren M.H."/>
            <person name="Johannesson H."/>
        </authorList>
    </citation>
    <scope>NUCLEOTIDE SEQUENCE</scope>
    <source>
        <strain evidence="5">CBS 307.81</strain>
    </source>
</reference>
<dbReference type="PANTHER" id="PTHR12215">
    <property type="entry name" value="PHOSPHOPANTETHEINE TRANSFERASE"/>
    <property type="match status" value="1"/>
</dbReference>
<dbReference type="EMBL" id="JAULSY010000055">
    <property type="protein sequence ID" value="KAK0668502.1"/>
    <property type="molecule type" value="Genomic_DNA"/>
</dbReference>
<sequence length="357" mass="40239">MSNIPKHFTANLTRKSFDSYSPLNPQKIMASPSNKKGTVLVQWILDTRFWYPEATQTKHLETRASRALSLLPEAERTAVLRYFHIRDAKMSLASHLLKHYAVAKLTPTPWSATTITRNSKTKPVYIDPSTGQEPVSFNVTHQAGIVALVAVANYPPSHGPADTGIDIVCTSERRDRDQKMILTDPAGWPGFVDMHADVFSPGEVSYLKYRVLSAVPGLVSGSKPEDLIDGKLRAFYALWALREAYIKLTGEALLAEWLRELEFVSFRPPRPTEAWGVPAREDDVDTDTAQVIRKFDIRFRGEKVEDVNMCLRSMGPDYMIATAVRTSDRKEDALGWELGPYEFLDLNELLDFAEAHR</sequence>
<dbReference type="InterPro" id="IPR037143">
    <property type="entry name" value="4-PPantetheinyl_Trfase_dom_sf"/>
</dbReference>
<evidence type="ECO:0000259" key="4">
    <source>
        <dbReference type="Pfam" id="PF22624"/>
    </source>
</evidence>
<dbReference type="PANTHER" id="PTHR12215:SF10">
    <property type="entry name" value="L-AMINOADIPATE-SEMIALDEHYDE DEHYDROGENASE-PHOSPHOPANTETHEINYL TRANSFERASE"/>
    <property type="match status" value="1"/>
</dbReference>
<dbReference type="GO" id="GO:0008897">
    <property type="term" value="F:holo-[acyl-carrier-protein] synthase activity"/>
    <property type="evidence" value="ECO:0007669"/>
    <property type="project" value="UniProtKB-EC"/>
</dbReference>
<dbReference type="Gene3D" id="3.90.470.20">
    <property type="entry name" value="4'-phosphopantetheinyl transferase domain"/>
    <property type="match status" value="1"/>
</dbReference>
<dbReference type="SUPFAM" id="SSF56214">
    <property type="entry name" value="4'-phosphopantetheinyl transferase"/>
    <property type="match status" value="2"/>
</dbReference>
<evidence type="ECO:0000256" key="1">
    <source>
        <dbReference type="ARBA" id="ARBA00013172"/>
    </source>
</evidence>
<proteinExistence type="predicted"/>
<dbReference type="GO" id="GO:0005829">
    <property type="term" value="C:cytosol"/>
    <property type="evidence" value="ECO:0007669"/>
    <property type="project" value="TreeGrafter"/>
</dbReference>
<name>A0AA39ZD32_9PEZI</name>
<accession>A0AA39ZD32</accession>
<evidence type="ECO:0000313" key="6">
    <source>
        <dbReference type="Proteomes" id="UP001174997"/>
    </source>
</evidence>
<dbReference type="GO" id="GO:0019878">
    <property type="term" value="P:lysine biosynthetic process via aminoadipic acid"/>
    <property type="evidence" value="ECO:0007669"/>
    <property type="project" value="TreeGrafter"/>
</dbReference>
<keyword evidence="2" id="KW-0808">Transferase</keyword>
<dbReference type="Pfam" id="PF01648">
    <property type="entry name" value="ACPS"/>
    <property type="match status" value="1"/>
</dbReference>
<dbReference type="EC" id="2.7.8.7" evidence="1"/>
<dbReference type="AlphaFoldDB" id="A0AA39ZD32"/>
<dbReference type="InterPro" id="IPR050559">
    <property type="entry name" value="P-Pant_transferase_sf"/>
</dbReference>